<evidence type="ECO:0000256" key="1">
    <source>
        <dbReference type="ARBA" id="ARBA00000900"/>
    </source>
</evidence>
<dbReference type="EC" id="2.3.2.27" evidence="3"/>
<evidence type="ECO:0000313" key="17">
    <source>
        <dbReference type="Proteomes" id="UP000738359"/>
    </source>
</evidence>
<keyword evidence="7 12" id="KW-0863">Zinc-finger</keyword>
<proteinExistence type="predicted"/>
<dbReference type="CDD" id="cd16454">
    <property type="entry name" value="RING-H2_PA-TM-RING"/>
    <property type="match status" value="1"/>
</dbReference>
<sequence>MPEFYGLPRIALIRRGGPTEDSACSFRTKMINAQTNQSIGALIYNNPGTTALDGATAKSDPSEEPLGIPGMLISYEDGMMLRTFLIQTQDIGSVDFNNRVRVSMALERKMPVIWELVLIIVVVLLAVSFVVSVVLHCRLYALRHRIRMDALARGADVLPNGTIRMRKVTLDKTILDGLPVRIYGQNTIASSATAPVVAPVPASTLTSTPQPLEQKQQEQEDGRHDQNKDNTGATIQATVSRTNSLQSISAKSIRSLRAVAAATALDSTTSSTSPAIIPPAAQLDEVTADTCAVCLDEFEAGEEIRTLPCHHEFHCECIDPWLTRKSSTCPLCKYDCVPPSTEEVAHGGEEANIVTPNDRFIEFVMGPDWVAARTMRGHNGTSMVDRVGHFFGVLNDRLHGRPPRLPPRATVETSLIYRETTAHHANRQVTLDENGQVPLQLITPRGVSAAPPAPSLSRADVRTPSLRTVSVVSSGPVVISVPAPLSSSSSSSSVRMSNPVEEAVAGRGVPEVAVDIPSRPTAAVAESDGKGGARREEDP</sequence>
<dbReference type="SUPFAM" id="SSF57850">
    <property type="entry name" value="RING/U-box"/>
    <property type="match status" value="1"/>
</dbReference>
<dbReference type="Pfam" id="PF13639">
    <property type="entry name" value="zf-RING_2"/>
    <property type="match status" value="1"/>
</dbReference>
<evidence type="ECO:0000256" key="9">
    <source>
        <dbReference type="ARBA" id="ARBA00022833"/>
    </source>
</evidence>
<dbReference type="PROSITE" id="PS50089">
    <property type="entry name" value="ZF_RING_2"/>
    <property type="match status" value="1"/>
</dbReference>
<evidence type="ECO:0000256" key="4">
    <source>
        <dbReference type="ARBA" id="ARBA00022679"/>
    </source>
</evidence>
<evidence type="ECO:0000256" key="2">
    <source>
        <dbReference type="ARBA" id="ARBA00004141"/>
    </source>
</evidence>
<keyword evidence="4" id="KW-0808">Transferase</keyword>
<keyword evidence="6" id="KW-0479">Metal-binding</keyword>
<dbReference type="FunFam" id="3.30.40.10:FF:000388">
    <property type="entry name" value="Putative RING zinc finger domain superfamily protein"/>
    <property type="match status" value="1"/>
</dbReference>
<feature type="compositionally biased region" description="Low complexity" evidence="13">
    <location>
        <begin position="481"/>
        <end position="500"/>
    </location>
</feature>
<evidence type="ECO:0000256" key="11">
    <source>
        <dbReference type="ARBA" id="ARBA00023136"/>
    </source>
</evidence>
<gene>
    <name evidence="16" type="primary">RNF13_1</name>
    <name evidence="16" type="ORF">BGZ70_003779</name>
</gene>
<keyword evidence="11 14" id="KW-0472">Membrane</keyword>
<evidence type="ECO:0000256" key="3">
    <source>
        <dbReference type="ARBA" id="ARBA00012483"/>
    </source>
</evidence>
<dbReference type="InterPro" id="IPR013083">
    <property type="entry name" value="Znf_RING/FYVE/PHD"/>
</dbReference>
<reference evidence="16" key="1">
    <citation type="journal article" date="2020" name="Fungal Divers.">
        <title>Resolving the Mortierellaceae phylogeny through synthesis of multi-gene phylogenetics and phylogenomics.</title>
        <authorList>
            <person name="Vandepol N."/>
            <person name="Liber J."/>
            <person name="Desiro A."/>
            <person name="Na H."/>
            <person name="Kennedy M."/>
            <person name="Barry K."/>
            <person name="Grigoriev I.V."/>
            <person name="Miller A.N."/>
            <person name="O'Donnell K."/>
            <person name="Stajich J.E."/>
            <person name="Bonito G."/>
        </authorList>
    </citation>
    <scope>NUCLEOTIDE SEQUENCE</scope>
    <source>
        <strain evidence="16">CK1249</strain>
    </source>
</reference>
<feature type="domain" description="RING-type" evidence="15">
    <location>
        <begin position="291"/>
        <end position="333"/>
    </location>
</feature>
<dbReference type="InterPro" id="IPR001841">
    <property type="entry name" value="Znf_RING"/>
</dbReference>
<accession>A0A9P6JB03</accession>
<comment type="subcellular location">
    <subcellularLocation>
        <location evidence="2">Membrane</location>
        <topology evidence="2">Multi-pass membrane protein</topology>
    </subcellularLocation>
</comment>
<keyword evidence="10 14" id="KW-1133">Transmembrane helix</keyword>
<evidence type="ECO:0000256" key="8">
    <source>
        <dbReference type="ARBA" id="ARBA00022786"/>
    </source>
</evidence>
<keyword evidence="9" id="KW-0862">Zinc</keyword>
<evidence type="ECO:0000259" key="15">
    <source>
        <dbReference type="PROSITE" id="PS50089"/>
    </source>
</evidence>
<dbReference type="SUPFAM" id="SSF52025">
    <property type="entry name" value="PA domain"/>
    <property type="match status" value="1"/>
</dbReference>
<comment type="caution">
    <text evidence="16">The sequence shown here is derived from an EMBL/GenBank/DDBJ whole genome shotgun (WGS) entry which is preliminary data.</text>
</comment>
<dbReference type="InterPro" id="IPR003137">
    <property type="entry name" value="PA_domain"/>
</dbReference>
<dbReference type="OrthoDB" id="8062037at2759"/>
<dbReference type="GO" id="GO:0061630">
    <property type="term" value="F:ubiquitin protein ligase activity"/>
    <property type="evidence" value="ECO:0007669"/>
    <property type="project" value="UniProtKB-EC"/>
</dbReference>
<feature type="transmembrane region" description="Helical" evidence="14">
    <location>
        <begin position="112"/>
        <end position="135"/>
    </location>
</feature>
<keyword evidence="17" id="KW-1185">Reference proteome</keyword>
<feature type="region of interest" description="Disordered" evidence="13">
    <location>
        <begin position="202"/>
        <end position="230"/>
    </location>
</feature>
<dbReference type="PANTHER" id="PTHR45977">
    <property type="entry name" value="TARGET OF ERK KINASE MPK-1"/>
    <property type="match status" value="1"/>
</dbReference>
<feature type="compositionally biased region" description="Basic and acidic residues" evidence="13">
    <location>
        <begin position="215"/>
        <end position="228"/>
    </location>
</feature>
<organism evidence="16 17">
    <name type="scientific">Mortierella alpina</name>
    <name type="common">Oleaginous fungus</name>
    <name type="synonym">Mortierella renispora</name>
    <dbReference type="NCBI Taxonomy" id="64518"/>
    <lineage>
        <taxon>Eukaryota</taxon>
        <taxon>Fungi</taxon>
        <taxon>Fungi incertae sedis</taxon>
        <taxon>Mucoromycota</taxon>
        <taxon>Mortierellomycotina</taxon>
        <taxon>Mortierellomycetes</taxon>
        <taxon>Mortierellales</taxon>
        <taxon>Mortierellaceae</taxon>
        <taxon>Mortierella</taxon>
    </lineage>
</organism>
<feature type="region of interest" description="Disordered" evidence="13">
    <location>
        <begin position="481"/>
        <end position="539"/>
    </location>
</feature>
<feature type="compositionally biased region" description="Basic and acidic residues" evidence="13">
    <location>
        <begin position="527"/>
        <end position="539"/>
    </location>
</feature>
<evidence type="ECO:0000256" key="12">
    <source>
        <dbReference type="PROSITE-ProRule" id="PRU00175"/>
    </source>
</evidence>
<evidence type="ECO:0000256" key="14">
    <source>
        <dbReference type="SAM" id="Phobius"/>
    </source>
</evidence>
<comment type="catalytic activity">
    <reaction evidence="1">
        <text>S-ubiquitinyl-[E2 ubiquitin-conjugating enzyme]-L-cysteine + [acceptor protein]-L-lysine = [E2 ubiquitin-conjugating enzyme]-L-cysteine + N(6)-ubiquitinyl-[acceptor protein]-L-lysine.</text>
        <dbReference type="EC" id="2.3.2.27"/>
    </reaction>
</comment>
<dbReference type="Gene3D" id="3.30.40.10">
    <property type="entry name" value="Zinc/RING finger domain, C3HC4 (zinc finger)"/>
    <property type="match status" value="1"/>
</dbReference>
<name>A0A9P6JB03_MORAP</name>
<dbReference type="AlphaFoldDB" id="A0A9P6JB03"/>
<evidence type="ECO:0000313" key="16">
    <source>
        <dbReference type="EMBL" id="KAF9965923.1"/>
    </source>
</evidence>
<protein>
    <recommendedName>
        <fullName evidence="3">RING-type E3 ubiquitin transferase</fullName>
        <ecNumber evidence="3">2.3.2.27</ecNumber>
    </recommendedName>
</protein>
<keyword evidence="5 14" id="KW-0812">Transmembrane</keyword>
<evidence type="ECO:0000256" key="7">
    <source>
        <dbReference type="ARBA" id="ARBA00022771"/>
    </source>
</evidence>
<evidence type="ECO:0000256" key="10">
    <source>
        <dbReference type="ARBA" id="ARBA00022989"/>
    </source>
</evidence>
<dbReference type="Proteomes" id="UP000738359">
    <property type="component" value="Unassembled WGS sequence"/>
</dbReference>
<evidence type="ECO:0000256" key="6">
    <source>
        <dbReference type="ARBA" id="ARBA00022723"/>
    </source>
</evidence>
<dbReference type="PANTHER" id="PTHR45977:SF4">
    <property type="entry name" value="RING-TYPE DOMAIN-CONTAINING PROTEIN"/>
    <property type="match status" value="1"/>
</dbReference>
<dbReference type="InterPro" id="IPR046450">
    <property type="entry name" value="PA_dom_sf"/>
</dbReference>
<evidence type="ECO:0000256" key="5">
    <source>
        <dbReference type="ARBA" id="ARBA00022692"/>
    </source>
</evidence>
<dbReference type="GO" id="GO:0006511">
    <property type="term" value="P:ubiquitin-dependent protein catabolic process"/>
    <property type="evidence" value="ECO:0007669"/>
    <property type="project" value="TreeGrafter"/>
</dbReference>
<dbReference type="Pfam" id="PF02225">
    <property type="entry name" value="PA"/>
    <property type="match status" value="1"/>
</dbReference>
<dbReference type="Gene3D" id="3.50.30.30">
    <property type="match status" value="1"/>
</dbReference>
<keyword evidence="8" id="KW-0833">Ubl conjugation pathway</keyword>
<dbReference type="GO" id="GO:0008270">
    <property type="term" value="F:zinc ion binding"/>
    <property type="evidence" value="ECO:0007669"/>
    <property type="project" value="UniProtKB-KW"/>
</dbReference>
<dbReference type="GO" id="GO:0016567">
    <property type="term" value="P:protein ubiquitination"/>
    <property type="evidence" value="ECO:0007669"/>
    <property type="project" value="TreeGrafter"/>
</dbReference>
<dbReference type="GO" id="GO:0016020">
    <property type="term" value="C:membrane"/>
    <property type="evidence" value="ECO:0007669"/>
    <property type="project" value="UniProtKB-SubCell"/>
</dbReference>
<evidence type="ECO:0000256" key="13">
    <source>
        <dbReference type="SAM" id="MobiDB-lite"/>
    </source>
</evidence>
<dbReference type="SMART" id="SM00184">
    <property type="entry name" value="RING"/>
    <property type="match status" value="1"/>
</dbReference>
<dbReference type="EMBL" id="JAAAHY010000207">
    <property type="protein sequence ID" value="KAF9965923.1"/>
    <property type="molecule type" value="Genomic_DNA"/>
</dbReference>